<evidence type="ECO:0000256" key="5">
    <source>
        <dbReference type="ARBA" id="ARBA00022747"/>
    </source>
</evidence>
<dbReference type="PANTHER" id="PTHR10629">
    <property type="entry name" value="CYTOSINE-SPECIFIC METHYLTRANSFERASE"/>
    <property type="match status" value="1"/>
</dbReference>
<keyword evidence="4 6" id="KW-0949">S-adenosyl-L-methionine</keyword>
<accession>A0A520XG50</accession>
<dbReference type="Proteomes" id="UP000322454">
    <property type="component" value="Unassembled WGS sequence"/>
</dbReference>
<gene>
    <name evidence="7" type="ORF">EVJ48_01420</name>
</gene>
<organism evidence="7 8">
    <name type="scientific">Candidatus Acidulodesulfobacterium acidiphilum</name>
    <dbReference type="NCBI Taxonomy" id="2597224"/>
    <lineage>
        <taxon>Bacteria</taxon>
        <taxon>Deltaproteobacteria</taxon>
        <taxon>Candidatus Acidulodesulfobacterales</taxon>
        <taxon>Candidatus Acidulodesulfobacterium</taxon>
    </lineage>
</organism>
<name>A0A520XG50_9DELT</name>
<dbReference type="PANTHER" id="PTHR10629:SF52">
    <property type="entry name" value="DNA (CYTOSINE-5)-METHYLTRANSFERASE 1"/>
    <property type="match status" value="1"/>
</dbReference>
<keyword evidence="5" id="KW-0680">Restriction system</keyword>
<dbReference type="InterPro" id="IPR050390">
    <property type="entry name" value="C5-Methyltransferase"/>
</dbReference>
<evidence type="ECO:0000256" key="3">
    <source>
        <dbReference type="ARBA" id="ARBA00022679"/>
    </source>
</evidence>
<evidence type="ECO:0000313" key="7">
    <source>
        <dbReference type="EMBL" id="RZV40177.1"/>
    </source>
</evidence>
<evidence type="ECO:0000256" key="1">
    <source>
        <dbReference type="ARBA" id="ARBA00011975"/>
    </source>
</evidence>
<evidence type="ECO:0000256" key="4">
    <source>
        <dbReference type="ARBA" id="ARBA00022691"/>
    </source>
</evidence>
<dbReference type="GO" id="GO:0003886">
    <property type="term" value="F:DNA (cytosine-5-)-methyltransferase activity"/>
    <property type="evidence" value="ECO:0007669"/>
    <property type="project" value="UniProtKB-EC"/>
</dbReference>
<dbReference type="SUPFAM" id="SSF53335">
    <property type="entry name" value="S-adenosyl-L-methionine-dependent methyltransferases"/>
    <property type="match status" value="1"/>
</dbReference>
<dbReference type="InterPro" id="IPR001525">
    <property type="entry name" value="C5_MeTfrase"/>
</dbReference>
<dbReference type="PROSITE" id="PS51679">
    <property type="entry name" value="SAM_MT_C5"/>
    <property type="match status" value="1"/>
</dbReference>
<dbReference type="GO" id="GO:0032259">
    <property type="term" value="P:methylation"/>
    <property type="evidence" value="ECO:0007669"/>
    <property type="project" value="UniProtKB-KW"/>
</dbReference>
<dbReference type="Gene3D" id="3.40.50.150">
    <property type="entry name" value="Vaccinia Virus protein VP39"/>
    <property type="match status" value="1"/>
</dbReference>
<dbReference type="PRINTS" id="PR00105">
    <property type="entry name" value="C5METTRFRASE"/>
</dbReference>
<dbReference type="InterPro" id="IPR029063">
    <property type="entry name" value="SAM-dependent_MTases_sf"/>
</dbReference>
<dbReference type="GO" id="GO:0009307">
    <property type="term" value="P:DNA restriction-modification system"/>
    <property type="evidence" value="ECO:0007669"/>
    <property type="project" value="UniProtKB-KW"/>
</dbReference>
<comment type="similarity">
    <text evidence="6">Belongs to the class I-like SAM-binding methyltransferase superfamily. C5-methyltransferase family.</text>
</comment>
<comment type="caution">
    <text evidence="7">The sequence shown here is derived from an EMBL/GenBank/DDBJ whole genome shotgun (WGS) entry which is preliminary data.</text>
</comment>
<feature type="active site" evidence="6">
    <location>
        <position position="160"/>
    </location>
</feature>
<protein>
    <recommendedName>
        <fullName evidence="1">DNA (cytosine-5-)-methyltransferase</fullName>
        <ecNumber evidence="1">2.1.1.37</ecNumber>
    </recommendedName>
</protein>
<keyword evidence="3 6" id="KW-0808">Transferase</keyword>
<dbReference type="AlphaFoldDB" id="A0A520XG50"/>
<evidence type="ECO:0000256" key="6">
    <source>
        <dbReference type="PROSITE-ProRule" id="PRU01016"/>
    </source>
</evidence>
<evidence type="ECO:0000256" key="2">
    <source>
        <dbReference type="ARBA" id="ARBA00022603"/>
    </source>
</evidence>
<proteinExistence type="inferred from homology"/>
<dbReference type="EC" id="2.1.1.37" evidence="1"/>
<dbReference type="EMBL" id="SHMQ01000002">
    <property type="protein sequence ID" value="RZV40177.1"/>
    <property type="molecule type" value="Genomic_DNA"/>
</dbReference>
<sequence>MNLLFNEDNFYRNSSGLIIPKTCLPEKRLIAMDFFSGIGGFSLGLINAGINVIAAAEWDIAAVHTYSINLGAYPLKMIFVEESDRERAEKYFQKMMTKTEDGIVHMEVSGNNRHKVCPAWFEGVKYIFVGDVRKLSSDRIMSELGIKPGELDLMVGSPPCQGFSTLGKRNVLDPRNSLVFEYARFISEMKPKALAMENVPNIVNMVTPDGIPIMDEFCRILEDGGFGVTDALKKSLALTAGVGGALRSASNCNFKKNKQKTVKRRIKNKGEQLNLF</sequence>
<dbReference type="Pfam" id="PF00145">
    <property type="entry name" value="DNA_methylase"/>
    <property type="match status" value="2"/>
</dbReference>
<keyword evidence="2 6" id="KW-0489">Methyltransferase</keyword>
<evidence type="ECO:0000313" key="8">
    <source>
        <dbReference type="Proteomes" id="UP000322454"/>
    </source>
</evidence>
<reference evidence="7 8" key="1">
    <citation type="submission" date="2019-01" db="EMBL/GenBank/DDBJ databases">
        <title>Insights into ecological role of a new deltaproteobacterial order Candidatus Sinidesulfobacterales (Sva0485) by metagenomics and metatranscriptomics.</title>
        <authorList>
            <person name="Tan S."/>
            <person name="Liu J."/>
            <person name="Fang Y."/>
            <person name="Hedlund B."/>
            <person name="Lian Z.-H."/>
            <person name="Huang L.-Y."/>
            <person name="Li J.-T."/>
            <person name="Huang L.-N."/>
            <person name="Li W.-J."/>
            <person name="Jiang H.-C."/>
            <person name="Dong H.-L."/>
            <person name="Shu W.-S."/>
        </authorList>
    </citation>
    <scope>NUCLEOTIDE SEQUENCE [LARGE SCALE GENOMIC DNA]</scope>
    <source>
        <strain evidence="7">AP4</strain>
    </source>
</reference>